<dbReference type="EMBL" id="CP061175">
    <property type="protein sequence ID" value="QNR70557.1"/>
    <property type="molecule type" value="Genomic_DNA"/>
</dbReference>
<evidence type="ECO:0000313" key="2">
    <source>
        <dbReference type="Proteomes" id="UP000516384"/>
    </source>
</evidence>
<dbReference type="RefSeq" id="WP_190299862.1">
    <property type="nucleotide sequence ID" value="NZ_CP061175.1"/>
</dbReference>
<evidence type="ECO:0000313" key="1">
    <source>
        <dbReference type="EMBL" id="QNR70557.1"/>
    </source>
</evidence>
<keyword evidence="1" id="KW-0614">Plasmid</keyword>
<accession>A0A7H0YHJ9</accession>
<geneLocation type="plasmid" evidence="1 2">
    <name>pPlas3</name>
</geneLocation>
<organism evidence="1 2">
    <name type="scientific">Paenibacillus peoriae</name>
    <dbReference type="NCBI Taxonomy" id="59893"/>
    <lineage>
        <taxon>Bacteria</taxon>
        <taxon>Bacillati</taxon>
        <taxon>Bacillota</taxon>
        <taxon>Bacilli</taxon>
        <taxon>Bacillales</taxon>
        <taxon>Paenibacillaceae</taxon>
        <taxon>Paenibacillus</taxon>
    </lineage>
</organism>
<dbReference type="Proteomes" id="UP000516384">
    <property type="component" value="Plasmid pPlas3"/>
</dbReference>
<dbReference type="AlphaFoldDB" id="A0A7H0YHJ9"/>
<proteinExistence type="predicted"/>
<name>A0A7H0YHJ9_9BACL</name>
<protein>
    <submittedName>
        <fullName evidence="1">Uncharacterized protein</fullName>
    </submittedName>
</protein>
<gene>
    <name evidence="1" type="ORF">IAQ67_29305</name>
</gene>
<sequence length="70" mass="7879">MSDTRKNVKVAPYVKSELQAALKDIDLKTESLAIAYLIAMYNDQKHKKILLSDHQAYLKAAEVMNNQGSL</sequence>
<reference evidence="1 2" key="1">
    <citation type="submission" date="2020-09" db="EMBL/GenBank/DDBJ databases">
        <title>Characterization of Paenibacillus peoriae strain ZF390 with broad-spectrum antimicrobial activity as a potential biocontrol agent.</title>
        <authorList>
            <person name="Li L."/>
            <person name="Zhao Y."/>
            <person name="Li B."/>
            <person name="Xie X."/>
        </authorList>
    </citation>
    <scope>NUCLEOTIDE SEQUENCE [LARGE SCALE GENOMIC DNA]</scope>
    <source>
        <strain evidence="1 2">ZF390</strain>
        <plasmid evidence="1 2">pPlas3</plasmid>
    </source>
</reference>